<proteinExistence type="predicted"/>
<evidence type="ECO:0000313" key="4">
    <source>
        <dbReference type="Proteomes" id="UP001500897"/>
    </source>
</evidence>
<keyword evidence="2" id="KW-0472">Membrane</keyword>
<feature type="transmembrane region" description="Helical" evidence="2">
    <location>
        <begin position="28"/>
        <end position="46"/>
    </location>
</feature>
<feature type="compositionally biased region" description="Basic and acidic residues" evidence="1">
    <location>
        <begin position="51"/>
        <end position="74"/>
    </location>
</feature>
<organism evidence="3 4">
    <name type="scientific">Kitasatospora saccharophila</name>
    <dbReference type="NCBI Taxonomy" id="407973"/>
    <lineage>
        <taxon>Bacteria</taxon>
        <taxon>Bacillati</taxon>
        <taxon>Actinomycetota</taxon>
        <taxon>Actinomycetes</taxon>
        <taxon>Kitasatosporales</taxon>
        <taxon>Streptomycetaceae</taxon>
        <taxon>Kitasatospora</taxon>
    </lineage>
</organism>
<name>A0ABP5IJU4_9ACTN</name>
<protein>
    <recommendedName>
        <fullName evidence="5">DUF3099 family protein</fullName>
    </recommendedName>
</protein>
<evidence type="ECO:0008006" key="5">
    <source>
        <dbReference type="Google" id="ProtNLM"/>
    </source>
</evidence>
<dbReference type="Proteomes" id="UP001500897">
    <property type="component" value="Unassembled WGS sequence"/>
</dbReference>
<comment type="caution">
    <text evidence="3">The sequence shown here is derived from an EMBL/GenBank/DDBJ whole genome shotgun (WGS) entry which is preliminary data.</text>
</comment>
<feature type="region of interest" description="Disordered" evidence="1">
    <location>
        <begin position="51"/>
        <end position="82"/>
    </location>
</feature>
<evidence type="ECO:0000256" key="2">
    <source>
        <dbReference type="SAM" id="Phobius"/>
    </source>
</evidence>
<evidence type="ECO:0000256" key="1">
    <source>
        <dbReference type="SAM" id="MobiDB-lite"/>
    </source>
</evidence>
<keyword evidence="2" id="KW-0812">Transmembrane</keyword>
<dbReference type="EMBL" id="BAAANS010000020">
    <property type="protein sequence ID" value="GAA2100443.1"/>
    <property type="molecule type" value="Genomic_DNA"/>
</dbReference>
<keyword evidence="2" id="KW-1133">Transmembrane helix</keyword>
<reference evidence="4" key="1">
    <citation type="journal article" date="2019" name="Int. J. Syst. Evol. Microbiol.">
        <title>The Global Catalogue of Microorganisms (GCM) 10K type strain sequencing project: providing services to taxonomists for standard genome sequencing and annotation.</title>
        <authorList>
            <consortium name="The Broad Institute Genomics Platform"/>
            <consortium name="The Broad Institute Genome Sequencing Center for Infectious Disease"/>
            <person name="Wu L."/>
            <person name="Ma J."/>
        </authorList>
    </citation>
    <scope>NUCLEOTIDE SEQUENCE [LARGE SCALE GENOMIC DNA]</scope>
    <source>
        <strain evidence="4">JCM 14559</strain>
    </source>
</reference>
<gene>
    <name evidence="3" type="ORF">GCM10009759_33300</name>
</gene>
<keyword evidence="4" id="KW-1185">Reference proteome</keyword>
<sequence length="82" mass="8920">MSCLLRLLGLAGILWMFGRGVFGDDWSLAGLVMPVSTFVLFVANQVDRSEARRREAEAEAERKAPARPPARPDGDGPDATPH</sequence>
<dbReference type="RefSeq" id="WP_344552920.1">
    <property type="nucleotide sequence ID" value="NZ_BAAANS010000020.1"/>
</dbReference>
<evidence type="ECO:0000313" key="3">
    <source>
        <dbReference type="EMBL" id="GAA2100443.1"/>
    </source>
</evidence>
<accession>A0ABP5IJU4</accession>